<comment type="caution">
    <text evidence="1">The sequence shown here is derived from an EMBL/GenBank/DDBJ whole genome shotgun (WGS) entry which is preliminary data.</text>
</comment>
<reference evidence="1 2" key="1">
    <citation type="journal article" date="2021" name="Commun. Biol.">
        <title>Genomic insights into the host specific adaptation of the Pneumocystis genus.</title>
        <authorList>
            <person name="Cisse O.H."/>
            <person name="Ma L."/>
            <person name="Dekker J.P."/>
            <person name="Khil P.P."/>
            <person name="Youn J.-H."/>
            <person name="Brenchley J.M."/>
            <person name="Blair R."/>
            <person name="Pahar B."/>
            <person name="Chabe M."/>
            <person name="Van Rompay K.K.A."/>
            <person name="Keesler R."/>
            <person name="Sukura A."/>
            <person name="Hirsch V."/>
            <person name="Kutty G."/>
            <person name="Liu Y."/>
            <person name="Peng L."/>
            <person name="Chen J."/>
            <person name="Song J."/>
            <person name="Weissenbacher-Lang C."/>
            <person name="Xu J."/>
            <person name="Upham N.S."/>
            <person name="Stajich J.E."/>
            <person name="Cuomo C.A."/>
            <person name="Cushion M.T."/>
            <person name="Kovacs J.A."/>
        </authorList>
    </citation>
    <scope>NUCLEOTIDE SEQUENCE [LARGE SCALE GENOMIC DNA]</scope>
    <source>
        <strain evidence="1 2">RABM</strain>
    </source>
</reference>
<name>A0ACB7CCZ5_9ASCO</name>
<organism evidence="1 2">
    <name type="scientific">Pneumocystis oryctolagi</name>
    <dbReference type="NCBI Taxonomy" id="42067"/>
    <lineage>
        <taxon>Eukaryota</taxon>
        <taxon>Fungi</taxon>
        <taxon>Dikarya</taxon>
        <taxon>Ascomycota</taxon>
        <taxon>Taphrinomycotina</taxon>
        <taxon>Pneumocystomycetes</taxon>
        <taxon>Pneumocystaceae</taxon>
        <taxon>Pneumocystis</taxon>
    </lineage>
</organism>
<keyword evidence="2" id="KW-1185">Reference proteome</keyword>
<proteinExistence type="predicted"/>
<sequence length="303" mass="34886">MQKTFNAIYFYRNFFTIFKKTISYQRVLIYLPFVKMSSQCSLVSTCLTQEKIDTPLDNKDSKTVVEPKKYRYWSYLDVKNSEGKPQAKVHYIFKLSDVKNAVSLLKGPYLGFDMEWKPHNDSKVAIIQLSDANSIVLFHLSLMALDGTFPKPLKDLLENPCFIKCGVGVRNDGYKLFKDFGIIGSGFLELSQLAMVVDNDKWNSNIRLISLTRLAEQYLGKPLFKGSVRYSNWDEVLIFKQVHYAATDCFAGLKIFEKLNYLRLNSENSLNIPETIDMRLDSSVIGDIQKKKENELLQSKEKS</sequence>
<protein>
    <submittedName>
        <fullName evidence="1">Uncharacterized protein</fullName>
    </submittedName>
</protein>
<evidence type="ECO:0000313" key="1">
    <source>
        <dbReference type="EMBL" id="KAG4305641.1"/>
    </source>
</evidence>
<accession>A0ACB7CCZ5</accession>
<dbReference type="Proteomes" id="UP000768646">
    <property type="component" value="Unassembled WGS sequence"/>
</dbReference>
<dbReference type="EMBL" id="JABTEG010000003">
    <property type="protein sequence ID" value="KAG4305641.1"/>
    <property type="molecule type" value="Genomic_DNA"/>
</dbReference>
<gene>
    <name evidence="1" type="ORF">PORY_001197</name>
</gene>
<evidence type="ECO:0000313" key="2">
    <source>
        <dbReference type="Proteomes" id="UP000768646"/>
    </source>
</evidence>